<dbReference type="AlphaFoldDB" id="A0A157ZXU4"/>
<dbReference type="CDD" id="cd04301">
    <property type="entry name" value="NAT_SF"/>
    <property type="match status" value="1"/>
</dbReference>
<organism evidence="2 3">
    <name type="scientific">Caballeronia ptereochthonis</name>
    <dbReference type="NCBI Taxonomy" id="1777144"/>
    <lineage>
        <taxon>Bacteria</taxon>
        <taxon>Pseudomonadati</taxon>
        <taxon>Pseudomonadota</taxon>
        <taxon>Betaproteobacteria</taxon>
        <taxon>Burkholderiales</taxon>
        <taxon>Burkholderiaceae</taxon>
        <taxon>Caballeronia</taxon>
    </lineage>
</organism>
<protein>
    <submittedName>
        <fullName evidence="2">GCN5-related N-acetyltransferase</fullName>
    </submittedName>
</protein>
<keyword evidence="3" id="KW-1185">Reference proteome</keyword>
<comment type="caution">
    <text evidence="2">The sequence shown here is derived from an EMBL/GenBank/DDBJ whole genome shotgun (WGS) entry which is preliminary data.</text>
</comment>
<accession>A0A157ZXU4</accession>
<reference evidence="2" key="1">
    <citation type="submission" date="2016-01" db="EMBL/GenBank/DDBJ databases">
        <authorList>
            <person name="Peeters C."/>
        </authorList>
    </citation>
    <scope>NUCLEOTIDE SEQUENCE [LARGE SCALE GENOMIC DNA]</scope>
    <source>
        <strain evidence="2">LMG 29326</strain>
    </source>
</reference>
<gene>
    <name evidence="2" type="ORF">AWB83_01147</name>
</gene>
<dbReference type="EMBL" id="FCOB02000004">
    <property type="protein sequence ID" value="SAK50354.1"/>
    <property type="molecule type" value="Genomic_DNA"/>
</dbReference>
<dbReference type="GO" id="GO:0016747">
    <property type="term" value="F:acyltransferase activity, transferring groups other than amino-acyl groups"/>
    <property type="evidence" value="ECO:0007669"/>
    <property type="project" value="InterPro"/>
</dbReference>
<sequence>MNMTIRDEHAEDIDTITRLTTAAFEREEHSSHTEQFIVNALRRGKQLTVSLVAVENNEITGHVAVSPVTVSSGAPGWFGLGPISVWPDRQGQGIGSALMKAALSELQRLGGVGCVVLGDPGYYGRFGFKVHPGLELPGVPREYFQALSFGGELPTGTVQYHTAFEATA</sequence>
<dbReference type="InterPro" id="IPR000182">
    <property type="entry name" value="GNAT_dom"/>
</dbReference>
<dbReference type="OrthoDB" id="9797178at2"/>
<dbReference type="SUPFAM" id="SSF55729">
    <property type="entry name" value="Acyl-CoA N-acyltransferases (Nat)"/>
    <property type="match status" value="1"/>
</dbReference>
<feature type="domain" description="N-acetyltransferase" evidence="1">
    <location>
        <begin position="3"/>
        <end position="154"/>
    </location>
</feature>
<dbReference type="Proteomes" id="UP000054978">
    <property type="component" value="Unassembled WGS sequence"/>
</dbReference>
<evidence type="ECO:0000313" key="3">
    <source>
        <dbReference type="Proteomes" id="UP000054978"/>
    </source>
</evidence>
<name>A0A157ZXU4_9BURK</name>
<dbReference type="InterPro" id="IPR016181">
    <property type="entry name" value="Acyl_CoA_acyltransferase"/>
</dbReference>
<evidence type="ECO:0000313" key="2">
    <source>
        <dbReference type="EMBL" id="SAK50354.1"/>
    </source>
</evidence>
<dbReference type="Gene3D" id="3.40.630.30">
    <property type="match status" value="1"/>
</dbReference>
<dbReference type="PROSITE" id="PS51186">
    <property type="entry name" value="GNAT"/>
    <property type="match status" value="1"/>
</dbReference>
<proteinExistence type="predicted"/>
<dbReference type="STRING" id="1777144.AWB83_01147"/>
<dbReference type="Pfam" id="PF13527">
    <property type="entry name" value="Acetyltransf_9"/>
    <property type="match status" value="1"/>
</dbReference>
<evidence type="ECO:0000259" key="1">
    <source>
        <dbReference type="PROSITE" id="PS51186"/>
    </source>
</evidence>
<dbReference type="RefSeq" id="WP_087043301.1">
    <property type="nucleotide sequence ID" value="NZ_FCOB02000004.1"/>
</dbReference>